<evidence type="ECO:0000256" key="1">
    <source>
        <dbReference type="PROSITE-ProRule" id="PRU00169"/>
    </source>
</evidence>
<keyword evidence="1" id="KW-0597">Phosphoprotein</keyword>
<feature type="modified residue" description="4-aspartylphosphate" evidence="1">
    <location>
        <position position="98"/>
    </location>
</feature>
<dbReference type="Gene3D" id="3.40.50.2300">
    <property type="match status" value="1"/>
</dbReference>
<accession>A0A7S4B137</accession>
<dbReference type="GO" id="GO:0000160">
    <property type="term" value="P:phosphorelay signal transduction system"/>
    <property type="evidence" value="ECO:0007669"/>
    <property type="project" value="InterPro"/>
</dbReference>
<dbReference type="Pfam" id="PF00072">
    <property type="entry name" value="Response_reg"/>
    <property type="match status" value="1"/>
</dbReference>
<dbReference type="CDD" id="cd00156">
    <property type="entry name" value="REC"/>
    <property type="match status" value="1"/>
</dbReference>
<dbReference type="EMBL" id="HBIZ01005067">
    <property type="protein sequence ID" value="CAE0750295.1"/>
    <property type="molecule type" value="Transcribed_RNA"/>
</dbReference>
<evidence type="ECO:0000259" key="2">
    <source>
        <dbReference type="PROSITE" id="PS50110"/>
    </source>
</evidence>
<evidence type="ECO:0000313" key="3">
    <source>
        <dbReference type="EMBL" id="CAE0750295.1"/>
    </source>
</evidence>
<proteinExistence type="predicted"/>
<sequence>MFTPRHWQLIVASTPVRVLSTSRDSCDTIGLEAYAFHTPISHPAAALCARACGISIRVFSSVPTACTCGFQAVECNSEEEAYEAIESALTPFALAFCDMQLDDESTELGGLLVVKKLRENFGKQIKVISLTANEDIEVLDASIKAGADSHLLKPISQHDITKICDSV</sequence>
<gene>
    <name evidence="3" type="ORF">PCAR00345_LOCUS2880</name>
</gene>
<organism evidence="3">
    <name type="scientific">Chrysotila carterae</name>
    <name type="common">Marine alga</name>
    <name type="synonym">Syracosphaera carterae</name>
    <dbReference type="NCBI Taxonomy" id="13221"/>
    <lineage>
        <taxon>Eukaryota</taxon>
        <taxon>Haptista</taxon>
        <taxon>Haptophyta</taxon>
        <taxon>Prymnesiophyceae</taxon>
        <taxon>Isochrysidales</taxon>
        <taxon>Isochrysidaceae</taxon>
        <taxon>Chrysotila</taxon>
    </lineage>
</organism>
<feature type="domain" description="Response regulatory" evidence="2">
    <location>
        <begin position="45"/>
        <end position="167"/>
    </location>
</feature>
<name>A0A7S4B137_CHRCT</name>
<reference evidence="3" key="1">
    <citation type="submission" date="2021-01" db="EMBL/GenBank/DDBJ databases">
        <authorList>
            <person name="Corre E."/>
            <person name="Pelletier E."/>
            <person name="Niang G."/>
            <person name="Scheremetjew M."/>
            <person name="Finn R."/>
            <person name="Kale V."/>
            <person name="Holt S."/>
            <person name="Cochrane G."/>
            <person name="Meng A."/>
            <person name="Brown T."/>
            <person name="Cohen L."/>
        </authorList>
    </citation>
    <scope>NUCLEOTIDE SEQUENCE</scope>
    <source>
        <strain evidence="3">CCMP645</strain>
    </source>
</reference>
<dbReference type="SUPFAM" id="SSF52172">
    <property type="entry name" value="CheY-like"/>
    <property type="match status" value="1"/>
</dbReference>
<dbReference type="PROSITE" id="PS50110">
    <property type="entry name" value="RESPONSE_REGULATORY"/>
    <property type="match status" value="1"/>
</dbReference>
<dbReference type="InterPro" id="IPR001789">
    <property type="entry name" value="Sig_transdc_resp-reg_receiver"/>
</dbReference>
<protein>
    <recommendedName>
        <fullName evidence="2">Response regulatory domain-containing protein</fullName>
    </recommendedName>
</protein>
<dbReference type="AlphaFoldDB" id="A0A7S4B137"/>
<dbReference type="InterPro" id="IPR011006">
    <property type="entry name" value="CheY-like_superfamily"/>
</dbReference>